<evidence type="ECO:0000313" key="3">
    <source>
        <dbReference type="Proteomes" id="UP001183414"/>
    </source>
</evidence>
<evidence type="ECO:0008006" key="4">
    <source>
        <dbReference type="Google" id="ProtNLM"/>
    </source>
</evidence>
<dbReference type="InterPro" id="IPR016064">
    <property type="entry name" value="NAD/diacylglycerol_kinase_sf"/>
</dbReference>
<dbReference type="EMBL" id="JAVREQ010000010">
    <property type="protein sequence ID" value="MDT0379714.1"/>
    <property type="molecule type" value="Genomic_DNA"/>
</dbReference>
<comment type="caution">
    <text evidence="2">The sequence shown here is derived from an EMBL/GenBank/DDBJ whole genome shotgun (WGS) entry which is preliminary data.</text>
</comment>
<reference evidence="3" key="1">
    <citation type="submission" date="2023-07" db="EMBL/GenBank/DDBJ databases">
        <title>30 novel species of actinomycetes from the DSMZ collection.</title>
        <authorList>
            <person name="Nouioui I."/>
        </authorList>
    </citation>
    <scope>NUCLEOTIDE SEQUENCE [LARGE SCALE GENOMIC DNA]</scope>
    <source>
        <strain evidence="3">DSM 42041</strain>
    </source>
</reference>
<sequence>MSAPDLLVVIDPVARATDGESVRIARDVLCAGAGAGGAKVCVPECAAEVERALARRGSRRPVVVGDDRALLRTVRLLHRERELSACALAMVPVGPPDVTVLARALGVPGDAVAASRVALNGTDRARDLLVDDSGGVVLGALRVPARAGSAGGARGADCAGGSCGPGAGAPTADGAGPGEVAAQGDRVPEPRPPARETPPRGGAARGAPASGEPGADDGARGTGARRGADGPGAWAVSRHGSASAAAGPGQRGGQADAREPLLRVGRSLVRTLARPLPLLGALAGAAGGPAGGHGPPLRLRVEADGATLADLDRPVAGVWLAPGGGGLATVAVRRRATSEPLYARARTVTVSGPDFRYRADALVGGPVRARTWTAMDSAWWLTLPGPAAGDDEHGDG</sequence>
<gene>
    <name evidence="2" type="ORF">RM572_13145</name>
</gene>
<keyword evidence="3" id="KW-1185">Reference proteome</keyword>
<feature type="region of interest" description="Disordered" evidence="1">
    <location>
        <begin position="169"/>
        <end position="258"/>
    </location>
</feature>
<organism evidence="2 3">
    <name type="scientific">Streptomyces hazeniae</name>
    <dbReference type="NCBI Taxonomy" id="3075538"/>
    <lineage>
        <taxon>Bacteria</taxon>
        <taxon>Bacillati</taxon>
        <taxon>Actinomycetota</taxon>
        <taxon>Actinomycetes</taxon>
        <taxon>Kitasatosporales</taxon>
        <taxon>Streptomycetaceae</taxon>
        <taxon>Streptomyces</taxon>
    </lineage>
</organism>
<dbReference type="InterPro" id="IPR017438">
    <property type="entry name" value="ATP-NAD_kinase_N"/>
</dbReference>
<proteinExistence type="predicted"/>
<feature type="compositionally biased region" description="Low complexity" evidence="1">
    <location>
        <begin position="199"/>
        <end position="213"/>
    </location>
</feature>
<evidence type="ECO:0000256" key="1">
    <source>
        <dbReference type="SAM" id="MobiDB-lite"/>
    </source>
</evidence>
<name>A0ABU2NSI6_9ACTN</name>
<protein>
    <recommendedName>
        <fullName evidence="4">Diacylglycerol kinase</fullName>
    </recommendedName>
</protein>
<dbReference type="Proteomes" id="UP001183414">
    <property type="component" value="Unassembled WGS sequence"/>
</dbReference>
<feature type="compositionally biased region" description="Low complexity" evidence="1">
    <location>
        <begin position="231"/>
        <end position="248"/>
    </location>
</feature>
<dbReference type="SUPFAM" id="SSF111331">
    <property type="entry name" value="NAD kinase/diacylglycerol kinase-like"/>
    <property type="match status" value="1"/>
</dbReference>
<dbReference type="RefSeq" id="WP_311673509.1">
    <property type="nucleotide sequence ID" value="NZ_JAVREQ010000010.1"/>
</dbReference>
<accession>A0ABU2NSI6</accession>
<evidence type="ECO:0000313" key="2">
    <source>
        <dbReference type="EMBL" id="MDT0379714.1"/>
    </source>
</evidence>
<dbReference type="Gene3D" id="3.40.50.10330">
    <property type="entry name" value="Probable inorganic polyphosphate/atp-NAD kinase, domain 1"/>
    <property type="match status" value="1"/>
</dbReference>
<feature type="compositionally biased region" description="Basic and acidic residues" evidence="1">
    <location>
        <begin position="186"/>
        <end position="198"/>
    </location>
</feature>